<accession>A0A173S6K5</accession>
<evidence type="ECO:0000313" key="10">
    <source>
        <dbReference type="Proteomes" id="UP000095350"/>
    </source>
</evidence>
<evidence type="ECO:0000313" key="11">
    <source>
        <dbReference type="Proteomes" id="UP000283513"/>
    </source>
</evidence>
<evidence type="ECO:0000313" key="15">
    <source>
        <dbReference type="Proteomes" id="UP000478483"/>
    </source>
</evidence>
<evidence type="ECO:0000313" key="8">
    <source>
        <dbReference type="EMBL" id="RHG26508.1"/>
    </source>
</evidence>
<organism evidence="3 10">
    <name type="scientific">Roseburia intestinalis</name>
    <dbReference type="NCBI Taxonomy" id="166486"/>
    <lineage>
        <taxon>Bacteria</taxon>
        <taxon>Bacillati</taxon>
        <taxon>Bacillota</taxon>
        <taxon>Clostridia</taxon>
        <taxon>Lachnospirales</taxon>
        <taxon>Lachnospiraceae</taxon>
        <taxon>Roseburia</taxon>
    </lineage>
</organism>
<name>A0A173S6K5_9FIRM</name>
<dbReference type="GO" id="GO:0016020">
    <property type="term" value="C:membrane"/>
    <property type="evidence" value="ECO:0007669"/>
    <property type="project" value="InterPro"/>
</dbReference>
<proteinExistence type="predicted"/>
<dbReference type="Proteomes" id="UP000284465">
    <property type="component" value="Unassembled WGS sequence"/>
</dbReference>
<dbReference type="Proteomes" id="UP000479531">
    <property type="component" value="Unassembled WGS sequence"/>
</dbReference>
<feature type="transmembrane region" description="Helical" evidence="1">
    <location>
        <begin position="125"/>
        <end position="145"/>
    </location>
</feature>
<dbReference type="EMBL" id="QSHO01000004">
    <property type="protein sequence ID" value="RHC18552.1"/>
    <property type="molecule type" value="Genomic_DNA"/>
</dbReference>
<evidence type="ECO:0000259" key="2">
    <source>
        <dbReference type="Pfam" id="PF01478"/>
    </source>
</evidence>
<evidence type="ECO:0000313" key="13">
    <source>
        <dbReference type="Proteomes" id="UP000284051"/>
    </source>
</evidence>
<dbReference type="RefSeq" id="WP_006855374.1">
    <property type="nucleotide sequence ID" value="NZ_CABIYH010000005.1"/>
</dbReference>
<dbReference type="EMBL" id="WGGT01000022">
    <property type="protein sequence ID" value="MVQ47028.1"/>
    <property type="molecule type" value="Genomic_DNA"/>
</dbReference>
<feature type="domain" description="Prepilin type IV endopeptidase peptidase" evidence="2">
    <location>
        <begin position="4"/>
        <end position="105"/>
    </location>
</feature>
<sequence length="146" mass="15609">MNLTLLTHLTLAVVMDFGNGRISNRLIVSGLIWGLAFRLLGEGSAGAVHFLMNISIPVILLFLLFSLCILGAGDIKLFSIAGGFLTLTQLCYLIPVAFVVGAVIGAGKIVYKKVTVGYAIGTKTFMHFSTAILIGYFIVVWGWGIA</sequence>
<evidence type="ECO:0000313" key="3">
    <source>
        <dbReference type="EMBL" id="CUM84948.1"/>
    </source>
</evidence>
<dbReference type="GO" id="GO:0004190">
    <property type="term" value="F:aspartic-type endopeptidase activity"/>
    <property type="evidence" value="ECO:0007669"/>
    <property type="project" value="InterPro"/>
</dbReference>
<evidence type="ECO:0000313" key="16">
    <source>
        <dbReference type="Proteomes" id="UP000479531"/>
    </source>
</evidence>
<reference evidence="11 12" key="2">
    <citation type="submission" date="2018-08" db="EMBL/GenBank/DDBJ databases">
        <title>A genome reference for cultivated species of the human gut microbiota.</title>
        <authorList>
            <person name="Zou Y."/>
            <person name="Xue W."/>
            <person name="Luo G."/>
        </authorList>
    </citation>
    <scope>NUCLEOTIDE SEQUENCE [LARGE SCALE GENOMIC DNA]</scope>
    <source>
        <strain evidence="9 12">AF31-21AC</strain>
        <strain evidence="8 13">AM22-21LB</strain>
        <strain evidence="7 11">AM37-1AC</strain>
        <strain evidence="6 14">AM43-11</strain>
    </source>
</reference>
<evidence type="ECO:0000313" key="14">
    <source>
        <dbReference type="Proteomes" id="UP000284465"/>
    </source>
</evidence>
<evidence type="ECO:0000313" key="12">
    <source>
        <dbReference type="Proteomes" id="UP000283586"/>
    </source>
</evidence>
<reference evidence="5 16" key="4">
    <citation type="submission" date="2019-10" db="EMBL/GenBank/DDBJ databases">
        <title>Roseburia spp. ameliorate alcoholic fatty liver via restoration of gut barrier function.</title>
        <authorList>
            <person name="Seo B."/>
            <person name="Ko G."/>
        </authorList>
    </citation>
    <scope>NUCLEOTIDE SEQUENCE [LARGE SCALE GENOMIC DNA]</scope>
    <source>
        <strain evidence="5 16">SNUG30017</strain>
    </source>
</reference>
<keyword evidence="1" id="KW-0812">Transmembrane</keyword>
<reference evidence="4 15" key="3">
    <citation type="journal article" date="2019" name="Nat. Med.">
        <title>A library of human gut bacterial isolates paired with longitudinal multiomics data enables mechanistic microbiome research.</title>
        <authorList>
            <person name="Poyet M."/>
            <person name="Groussin M."/>
            <person name="Gibbons S.M."/>
            <person name="Avila-Pacheco J."/>
            <person name="Jiang X."/>
            <person name="Kearney S.M."/>
            <person name="Perrotta A.R."/>
            <person name="Berdy B."/>
            <person name="Zhao S."/>
            <person name="Lieberman T.D."/>
            <person name="Swanson P.K."/>
            <person name="Smith M."/>
            <person name="Roesemann S."/>
            <person name="Alexander J.E."/>
            <person name="Rich S.A."/>
            <person name="Livny J."/>
            <person name="Vlamakis H."/>
            <person name="Clish C."/>
            <person name="Bullock K."/>
            <person name="Deik A."/>
            <person name="Scott J."/>
            <person name="Pierce K.A."/>
            <person name="Xavier R.J."/>
            <person name="Alm E.J."/>
        </authorList>
    </citation>
    <scope>NUCLEOTIDE SEQUENCE [LARGE SCALE GENOMIC DNA]</scope>
    <source>
        <strain evidence="4 15">BIOML-A1</strain>
    </source>
</reference>
<evidence type="ECO:0000313" key="5">
    <source>
        <dbReference type="EMBL" id="MVQ47028.1"/>
    </source>
</evidence>
<reference evidence="3 10" key="1">
    <citation type="submission" date="2015-09" db="EMBL/GenBank/DDBJ databases">
        <authorList>
            <consortium name="Pathogen Informatics"/>
        </authorList>
    </citation>
    <scope>NUCLEOTIDE SEQUENCE [LARGE SCALE GENOMIC DNA]</scope>
    <source>
        <strain evidence="3 10">2789STDY5834960</strain>
    </source>
</reference>
<dbReference type="PaxDb" id="166486-ERS852572_00764"/>
<keyword evidence="3" id="KW-0645">Protease</keyword>
<evidence type="ECO:0000313" key="7">
    <source>
        <dbReference type="EMBL" id="RHC18552.1"/>
    </source>
</evidence>
<evidence type="ECO:0000313" key="4">
    <source>
        <dbReference type="EMBL" id="MTR84953.1"/>
    </source>
</evidence>
<dbReference type="OrthoDB" id="5508079at2"/>
<feature type="transmembrane region" description="Helical" evidence="1">
    <location>
        <begin position="84"/>
        <end position="105"/>
    </location>
</feature>
<keyword evidence="3" id="KW-0378">Hydrolase</keyword>
<dbReference type="InterPro" id="IPR000045">
    <property type="entry name" value="Prepilin_IV_endopep_pep"/>
</dbReference>
<gene>
    <name evidence="8" type="ORF">DW264_14480</name>
    <name evidence="7" type="ORF">DW856_06290</name>
    <name evidence="6" type="ORF">DW927_11495</name>
    <name evidence="9" type="ORF">DWZ31_12985</name>
    <name evidence="3" type="ORF">ERS852572_00764</name>
    <name evidence="5" type="ORF">GCK47_15380</name>
    <name evidence="4" type="ORF">GMD50_07740</name>
</gene>
<dbReference type="Proteomes" id="UP000284051">
    <property type="component" value="Unassembled WGS sequence"/>
</dbReference>
<protein>
    <submittedName>
        <fullName evidence="3">Flp pilus assembly protein, protease CpaA</fullName>
    </submittedName>
    <submittedName>
        <fullName evidence="4">Prepilin peptidase</fullName>
    </submittedName>
</protein>
<keyword evidence="1" id="KW-1133">Transmembrane helix</keyword>
<dbReference type="Proteomes" id="UP000095350">
    <property type="component" value="Unassembled WGS sequence"/>
</dbReference>
<dbReference type="Proteomes" id="UP000283513">
    <property type="component" value="Unassembled WGS sequence"/>
</dbReference>
<dbReference type="Proteomes" id="UP000478483">
    <property type="component" value="Unassembled WGS sequence"/>
</dbReference>
<dbReference type="STRING" id="166486.ERS852572_00764"/>
<dbReference type="EMBL" id="QSFP01000012">
    <property type="protein sequence ID" value="RHA66516.1"/>
    <property type="molecule type" value="Genomic_DNA"/>
</dbReference>
<evidence type="ECO:0000313" key="9">
    <source>
        <dbReference type="EMBL" id="RHN06333.1"/>
    </source>
</evidence>
<dbReference type="EMBL" id="WNAJ01000007">
    <property type="protein sequence ID" value="MTR84953.1"/>
    <property type="molecule type" value="Genomic_DNA"/>
</dbReference>
<dbReference type="EMBL" id="QRQN01000016">
    <property type="protein sequence ID" value="RHN06333.1"/>
    <property type="molecule type" value="Genomic_DNA"/>
</dbReference>
<dbReference type="EMBL" id="CYXZ01000005">
    <property type="protein sequence ID" value="CUM84948.1"/>
    <property type="molecule type" value="Genomic_DNA"/>
</dbReference>
<dbReference type="Pfam" id="PF01478">
    <property type="entry name" value="Peptidase_A24"/>
    <property type="match status" value="1"/>
</dbReference>
<dbReference type="GeneID" id="61435108"/>
<evidence type="ECO:0000256" key="1">
    <source>
        <dbReference type="SAM" id="Phobius"/>
    </source>
</evidence>
<dbReference type="AlphaFoldDB" id="A0A173S6K5"/>
<feature type="transmembrane region" description="Helical" evidence="1">
    <location>
        <begin position="47"/>
        <end position="72"/>
    </location>
</feature>
<dbReference type="Gene3D" id="1.20.120.1220">
    <property type="match status" value="1"/>
</dbReference>
<evidence type="ECO:0000313" key="6">
    <source>
        <dbReference type="EMBL" id="RHA66516.1"/>
    </source>
</evidence>
<keyword evidence="1" id="KW-0472">Membrane</keyword>
<dbReference type="Proteomes" id="UP000283586">
    <property type="component" value="Unassembled WGS sequence"/>
</dbReference>
<dbReference type="EMBL" id="QRID01000016">
    <property type="protein sequence ID" value="RHG26508.1"/>
    <property type="molecule type" value="Genomic_DNA"/>
</dbReference>
<dbReference type="GO" id="GO:0006508">
    <property type="term" value="P:proteolysis"/>
    <property type="evidence" value="ECO:0007669"/>
    <property type="project" value="UniProtKB-KW"/>
</dbReference>